<evidence type="ECO:0000256" key="3">
    <source>
        <dbReference type="ARBA" id="ARBA00023274"/>
    </source>
</evidence>
<gene>
    <name evidence="4" type="ORF">PhCBS80983_g00257</name>
</gene>
<keyword evidence="3" id="KW-0687">Ribonucleoprotein</keyword>
<dbReference type="InterPro" id="IPR023674">
    <property type="entry name" value="Ribosomal_uL1-like"/>
</dbReference>
<proteinExistence type="inferred from homology"/>
<dbReference type="EMBL" id="QEAQ01000002">
    <property type="protein sequence ID" value="TPX62523.1"/>
    <property type="molecule type" value="Genomic_DNA"/>
</dbReference>
<dbReference type="GO" id="GO:0005762">
    <property type="term" value="C:mitochondrial large ribosomal subunit"/>
    <property type="evidence" value="ECO:0007669"/>
    <property type="project" value="TreeGrafter"/>
</dbReference>
<keyword evidence="5" id="KW-1185">Reference proteome</keyword>
<dbReference type="Gene3D" id="3.30.190.20">
    <property type="match status" value="1"/>
</dbReference>
<dbReference type="Proteomes" id="UP000318582">
    <property type="component" value="Unassembled WGS sequence"/>
</dbReference>
<dbReference type="Pfam" id="PF00687">
    <property type="entry name" value="Ribosomal_L1"/>
    <property type="match status" value="1"/>
</dbReference>
<accession>A0A507EEE2</accession>
<sequence length="287" mass="31310">MAGITRPCSRLVASCTASLRPPARAQTSPALVLSSLSYILAPCAPLRLSSIRNYDRKRYLKEKKKLKAQQNQEDITFSDAAAVFRKYCLGEDKVVSAHIQVPKHEEGQRPVRGEVSLPVQVSSEDKSIILVFAKGAQAEEATRLGAHIVGAEELIQDILAGKVTFDKALSTKEMFPQVIKIARVLGPKGLMPSPAKGTVSDDIPTMMSSLRAVTKFEVDADGFVHMEVGRTSWQDDDLFKNMRALVSTILSARPAKTDANKYIEAINISAKYTAGLKLPLKPFKATA</sequence>
<name>A0A507EEE2_9FUNG</name>
<evidence type="ECO:0000313" key="5">
    <source>
        <dbReference type="Proteomes" id="UP000318582"/>
    </source>
</evidence>
<protein>
    <recommendedName>
        <fullName evidence="6">Ribosomal protein</fullName>
    </recommendedName>
</protein>
<dbReference type="STRING" id="109895.A0A507EEE2"/>
<keyword evidence="2" id="KW-0689">Ribosomal protein</keyword>
<organism evidence="4 5">
    <name type="scientific">Powellomyces hirtus</name>
    <dbReference type="NCBI Taxonomy" id="109895"/>
    <lineage>
        <taxon>Eukaryota</taxon>
        <taxon>Fungi</taxon>
        <taxon>Fungi incertae sedis</taxon>
        <taxon>Chytridiomycota</taxon>
        <taxon>Chytridiomycota incertae sedis</taxon>
        <taxon>Chytridiomycetes</taxon>
        <taxon>Spizellomycetales</taxon>
        <taxon>Powellomycetaceae</taxon>
        <taxon>Powellomyces</taxon>
    </lineage>
</organism>
<evidence type="ECO:0008006" key="6">
    <source>
        <dbReference type="Google" id="ProtNLM"/>
    </source>
</evidence>
<reference evidence="4 5" key="1">
    <citation type="journal article" date="2019" name="Sci. Rep.">
        <title>Comparative genomics of chytrid fungi reveal insights into the obligate biotrophic and pathogenic lifestyle of Synchytrium endobioticum.</title>
        <authorList>
            <person name="van de Vossenberg B.T.L.H."/>
            <person name="Warris S."/>
            <person name="Nguyen H.D.T."/>
            <person name="van Gent-Pelzer M.P.E."/>
            <person name="Joly D.L."/>
            <person name="van de Geest H.C."/>
            <person name="Bonants P.J.M."/>
            <person name="Smith D.S."/>
            <person name="Levesque C.A."/>
            <person name="van der Lee T.A.J."/>
        </authorList>
    </citation>
    <scope>NUCLEOTIDE SEQUENCE [LARGE SCALE GENOMIC DNA]</scope>
    <source>
        <strain evidence="4 5">CBS 809.83</strain>
    </source>
</reference>
<comment type="similarity">
    <text evidence="1">Belongs to the universal ribosomal protein uL1 family.</text>
</comment>
<dbReference type="FunFam" id="3.40.50.790:FF:000001">
    <property type="entry name" value="50S ribosomal protein L1"/>
    <property type="match status" value="1"/>
</dbReference>
<dbReference type="SUPFAM" id="SSF56808">
    <property type="entry name" value="Ribosomal protein L1"/>
    <property type="match status" value="1"/>
</dbReference>
<dbReference type="CDD" id="cd00403">
    <property type="entry name" value="Ribosomal_L1"/>
    <property type="match status" value="1"/>
</dbReference>
<dbReference type="PANTHER" id="PTHR36427:SF3">
    <property type="entry name" value="LARGE RIBOSOMAL SUBUNIT PROTEIN UL1M"/>
    <property type="match status" value="1"/>
</dbReference>
<comment type="caution">
    <text evidence="4">The sequence shown here is derived from an EMBL/GenBank/DDBJ whole genome shotgun (WGS) entry which is preliminary data.</text>
</comment>
<dbReference type="InterPro" id="IPR028364">
    <property type="entry name" value="Ribosomal_uL1/biogenesis"/>
</dbReference>
<evidence type="ECO:0000256" key="2">
    <source>
        <dbReference type="ARBA" id="ARBA00022980"/>
    </source>
</evidence>
<dbReference type="InterPro" id="IPR016095">
    <property type="entry name" value="Ribosomal_uL1_3-a/b-sand"/>
</dbReference>
<dbReference type="PANTHER" id="PTHR36427">
    <property type="entry name" value="54S RIBOSOMAL PROTEIN L1, MITOCHONDRIAL"/>
    <property type="match status" value="1"/>
</dbReference>
<evidence type="ECO:0000313" key="4">
    <source>
        <dbReference type="EMBL" id="TPX62523.1"/>
    </source>
</evidence>
<dbReference type="GO" id="GO:0003735">
    <property type="term" value="F:structural constituent of ribosome"/>
    <property type="evidence" value="ECO:0007669"/>
    <property type="project" value="TreeGrafter"/>
</dbReference>
<dbReference type="Gene3D" id="3.40.50.790">
    <property type="match status" value="1"/>
</dbReference>
<dbReference type="AlphaFoldDB" id="A0A507EEE2"/>
<evidence type="ECO:0000256" key="1">
    <source>
        <dbReference type="ARBA" id="ARBA00010531"/>
    </source>
</evidence>